<dbReference type="InterPro" id="IPR015947">
    <property type="entry name" value="PUA-like_sf"/>
</dbReference>
<proteinExistence type="predicted"/>
<protein>
    <submittedName>
        <fullName evidence="3">Unannotated protein</fullName>
    </submittedName>
</protein>
<dbReference type="AlphaFoldDB" id="A0A6J6LQS5"/>
<gene>
    <name evidence="3" type="ORF">UFOPK2334_00056</name>
    <name evidence="2" type="ORF">UFOPK4179_00642</name>
    <name evidence="4" type="ORF">UFOPK4293_01021</name>
</gene>
<evidence type="ECO:0000313" key="2">
    <source>
        <dbReference type="EMBL" id="CAB4367852.1"/>
    </source>
</evidence>
<dbReference type="Gene3D" id="2.30.130.40">
    <property type="entry name" value="LON domain-like"/>
    <property type="match status" value="1"/>
</dbReference>
<dbReference type="InterPro" id="IPR003111">
    <property type="entry name" value="Lon_prtase_N"/>
</dbReference>
<organism evidence="3">
    <name type="scientific">freshwater metagenome</name>
    <dbReference type="NCBI Taxonomy" id="449393"/>
    <lineage>
        <taxon>unclassified sequences</taxon>
        <taxon>metagenomes</taxon>
        <taxon>ecological metagenomes</taxon>
    </lineage>
</organism>
<feature type="domain" description="Lon N-terminal" evidence="1">
    <location>
        <begin position="1"/>
        <end position="178"/>
    </location>
</feature>
<name>A0A6J6LQS5_9ZZZZ</name>
<reference evidence="3" key="1">
    <citation type="submission" date="2020-05" db="EMBL/GenBank/DDBJ databases">
        <authorList>
            <person name="Chiriac C."/>
            <person name="Salcher M."/>
            <person name="Ghai R."/>
            <person name="Kavagutti S V."/>
        </authorList>
    </citation>
    <scope>NUCLEOTIDE SEQUENCE</scope>
</reference>
<dbReference type="EMBL" id="CAEZXA010000002">
    <property type="protein sequence ID" value="CAB4662894.1"/>
    <property type="molecule type" value="Genomic_DNA"/>
</dbReference>
<dbReference type="SUPFAM" id="SSF88697">
    <property type="entry name" value="PUA domain-like"/>
    <property type="match status" value="1"/>
</dbReference>
<sequence length="190" mass="21489">MSLHVFEERYVRMCAVLEDSDGVFASVLIERGSEVGGNDKRSDVGVLIQIDDLYKDDGRILLIGHAEDVITVIDWLDDDPYPQARCRRSPQIQCDEDQRDAHFETLVDVLRRIGNTPSRELCDLIVTLAKKVGDTDLLLREAFWATARLLPAGAQDRRTLLQSGDISSGIRSLAEMMTHYEELTKFQKPL</sequence>
<dbReference type="Pfam" id="PF02190">
    <property type="entry name" value="LON_substr_bdg"/>
    <property type="match status" value="1"/>
</dbReference>
<evidence type="ECO:0000259" key="1">
    <source>
        <dbReference type="Pfam" id="PF02190"/>
    </source>
</evidence>
<evidence type="ECO:0000313" key="3">
    <source>
        <dbReference type="EMBL" id="CAB4662894.1"/>
    </source>
</evidence>
<accession>A0A6J6LQS5</accession>
<dbReference type="InterPro" id="IPR046336">
    <property type="entry name" value="Lon_prtase_N_sf"/>
</dbReference>
<dbReference type="EMBL" id="CAETWZ010000048">
    <property type="protein sequence ID" value="CAB4367852.1"/>
    <property type="molecule type" value="Genomic_DNA"/>
</dbReference>
<dbReference type="EMBL" id="CAFBQH010000059">
    <property type="protein sequence ID" value="CAB5051400.1"/>
    <property type="molecule type" value="Genomic_DNA"/>
</dbReference>
<evidence type="ECO:0000313" key="4">
    <source>
        <dbReference type="EMBL" id="CAB5051400.1"/>
    </source>
</evidence>